<evidence type="ECO:0000313" key="6">
    <source>
        <dbReference type="Proteomes" id="UP001176961"/>
    </source>
</evidence>
<evidence type="ECO:0000256" key="1">
    <source>
        <dbReference type="ARBA" id="ARBA00004123"/>
    </source>
</evidence>
<dbReference type="GO" id="GO:0005634">
    <property type="term" value="C:nucleus"/>
    <property type="evidence" value="ECO:0007669"/>
    <property type="project" value="UniProtKB-SubCell"/>
</dbReference>
<evidence type="ECO:0000256" key="3">
    <source>
        <dbReference type="SAM" id="MobiDB-lite"/>
    </source>
</evidence>
<protein>
    <recommendedName>
        <fullName evidence="4">KANL2-like probable zinc-finger domain-containing protein</fullName>
    </recommendedName>
</protein>
<accession>A0AA36GUW1</accession>
<keyword evidence="2" id="KW-0539">Nucleus</keyword>
<feature type="compositionally biased region" description="Pro residues" evidence="3">
    <location>
        <begin position="702"/>
        <end position="711"/>
    </location>
</feature>
<sequence length="989" mass="108945">MLPRTNIRHLQRVDRSDNRSLQRIWGVDDRGSETSPVTKIENFMGEAIDWAASEPPNRYVLAFGTNHCLVEQDYDHDVYEECSYVGSRTLIKCKAVRKKSDLRENGGICELHKPFHDSIRNRLSCEDRRLMQDPIQGKPKYNPILNQDGIISDEYPWLIPSHKWESPLIRSVFDDAPDDDAVAPLRNAGVFTDKDVLRMRKLLLERRMALLKLHAEMMTERTWRQANDLLSKNGKIVNLGESQAAVNAACSSIDDYGVISKRIKSTKKYANGELFRTAPKVCSFGKQAKNSNTSDTDVGEIMDTMLDCVANEKIDFADYTEMKTSKDVQKSAQDENVQPCSALALPLSKYCISHQMLDEHQFLFVPCSVCHSMCTDIHTPPLCAKHLKDLSRGNRFALKDPRLVNSPAVSVASGVPLSPASKLKTFNDPTKPLFGLPPSSNPTSFLLGTAPDRRLTKRLSVDVHSKEEAELLAKRFKAEVPAELTVAEALKQGQSPAVIDAIKRAELRRTREDEAYTCARARPFERAQFPPKQSLPRRVTNPATRTPVAVRRPAVIEGAPLQQPSSSLTANAGGQMSVRPPPSGEYHKMLQIPQRRSQPPHRFVSKDVRPMQYTVVQTNDPNWPANSSPITYTTAIDEAGNEVLIEDRHTPPPPGERTFANFSSARQPISSYRRQLAVPGHRPQVAVLRGRDGDSQRHHSVLPPPPDPPIIPLSRVPDRATFGVVRSAGSPVPNTNQGEILTLGGRTGPVIIPTTSVRDAYPPRNSQMETEPSPTVSEQRTPNPPLHPRFPTILRKTDTSTPSPIPVLPPPPPAPIIAKLAPPPRPPPATRPLPPHRLITAPRPVPPHRLIKTLPLPTVPPPRVQKVNPESSSSSNTPEPPKEQEHIMEAASSSSATSSSEKSASSSEKISSSISSTSSTEKQAVQEKVFVEKDMDPLSILAAVSEAARDGAVQGSAAKSSTPPSQAPVEQGKGSKGNDEEDDDYEEEL</sequence>
<dbReference type="AlphaFoldDB" id="A0AA36GUW1"/>
<feature type="region of interest" description="Disordered" evidence="3">
    <location>
        <begin position="725"/>
        <end position="935"/>
    </location>
</feature>
<name>A0AA36GUW1_CYLNA</name>
<proteinExistence type="predicted"/>
<feature type="compositionally biased region" description="Acidic residues" evidence="3">
    <location>
        <begin position="979"/>
        <end position="989"/>
    </location>
</feature>
<dbReference type="Pfam" id="PF13891">
    <property type="entry name" value="zf-C3HC3H_KANSL2"/>
    <property type="match status" value="1"/>
</dbReference>
<reference evidence="5" key="1">
    <citation type="submission" date="2023-07" db="EMBL/GenBank/DDBJ databases">
        <authorList>
            <consortium name="CYATHOMIX"/>
        </authorList>
    </citation>
    <scope>NUCLEOTIDE SEQUENCE</scope>
    <source>
        <strain evidence="5">N/A</strain>
    </source>
</reference>
<feature type="region of interest" description="Disordered" evidence="3">
    <location>
        <begin position="692"/>
        <end position="712"/>
    </location>
</feature>
<evidence type="ECO:0000313" key="5">
    <source>
        <dbReference type="EMBL" id="CAJ0598801.1"/>
    </source>
</evidence>
<feature type="compositionally biased region" description="Pro residues" evidence="3">
    <location>
        <begin position="803"/>
        <end position="835"/>
    </location>
</feature>
<organism evidence="5 6">
    <name type="scientific">Cylicocyclus nassatus</name>
    <name type="common">Nematode worm</name>
    <dbReference type="NCBI Taxonomy" id="53992"/>
    <lineage>
        <taxon>Eukaryota</taxon>
        <taxon>Metazoa</taxon>
        <taxon>Ecdysozoa</taxon>
        <taxon>Nematoda</taxon>
        <taxon>Chromadorea</taxon>
        <taxon>Rhabditida</taxon>
        <taxon>Rhabditina</taxon>
        <taxon>Rhabditomorpha</taxon>
        <taxon>Strongyloidea</taxon>
        <taxon>Strongylidae</taxon>
        <taxon>Cylicocyclus</taxon>
    </lineage>
</organism>
<feature type="region of interest" description="Disordered" evidence="3">
    <location>
        <begin position="557"/>
        <end position="577"/>
    </location>
</feature>
<feature type="compositionally biased region" description="Polar residues" evidence="3">
    <location>
        <begin position="562"/>
        <end position="574"/>
    </location>
</feature>
<gene>
    <name evidence="5" type="ORF">CYNAS_LOCUS10784</name>
</gene>
<dbReference type="EMBL" id="CATQJL010000223">
    <property type="protein sequence ID" value="CAJ0598801.1"/>
    <property type="molecule type" value="Genomic_DNA"/>
</dbReference>
<dbReference type="Proteomes" id="UP001176961">
    <property type="component" value="Unassembled WGS sequence"/>
</dbReference>
<dbReference type="InterPro" id="IPR025927">
    <property type="entry name" value="Znf_KANL2-like"/>
</dbReference>
<keyword evidence="6" id="KW-1185">Reference proteome</keyword>
<comment type="subcellular location">
    <subcellularLocation>
        <location evidence="1">Nucleus</location>
    </subcellularLocation>
</comment>
<evidence type="ECO:0000256" key="2">
    <source>
        <dbReference type="ARBA" id="ARBA00023242"/>
    </source>
</evidence>
<comment type="caution">
    <text evidence="5">The sequence shown here is derived from an EMBL/GenBank/DDBJ whole genome shotgun (WGS) entry which is preliminary data.</text>
</comment>
<feature type="compositionally biased region" description="Low complexity" evidence="3">
    <location>
        <begin position="868"/>
        <end position="877"/>
    </location>
</feature>
<feature type="compositionally biased region" description="Polar residues" evidence="3">
    <location>
        <begin position="764"/>
        <end position="781"/>
    </location>
</feature>
<feature type="domain" description="KANL2-like probable zinc-finger" evidence="4">
    <location>
        <begin position="338"/>
        <end position="375"/>
    </location>
</feature>
<feature type="compositionally biased region" description="Low complexity" evidence="3">
    <location>
        <begin position="891"/>
        <end position="922"/>
    </location>
</feature>
<feature type="region of interest" description="Disordered" evidence="3">
    <location>
        <begin position="947"/>
        <end position="989"/>
    </location>
</feature>
<evidence type="ECO:0000259" key="4">
    <source>
        <dbReference type="Pfam" id="PF13891"/>
    </source>
</evidence>